<keyword evidence="1" id="KW-0436">Ligase</keyword>
<feature type="region of interest" description="Disordered" evidence="6">
    <location>
        <begin position="196"/>
        <end position="215"/>
    </location>
</feature>
<sequence>TTTPWTLTSNTGLAVHPELIYAKVKNNGVIYYLSKNLLNVLKGKYEVIQELTGKKLLDLTYEGPFDYLPVQKDVIHKVIPWDEVSESEGTGMVHIAPGCGKEDFALGKEFDLKTIAPLDELGIYIQGFDWLSGKDVKEVADPIIDDLDKRNILYNVEDYTHRYPICWRCNSELIFRLVDEWFISMDTLRHEIAESAKQVERGQQDSETSPQLKRV</sequence>
<dbReference type="SUPFAM" id="SSF50677">
    <property type="entry name" value="ValRS/IleRS/LeuRS editing domain"/>
    <property type="match status" value="1"/>
</dbReference>
<keyword evidence="3" id="KW-0067">ATP-binding</keyword>
<evidence type="ECO:0000313" key="7">
    <source>
        <dbReference type="EMBL" id="GAI14636.1"/>
    </source>
</evidence>
<gene>
    <name evidence="7" type="ORF">S06H3_18386</name>
</gene>
<dbReference type="GO" id="GO:0006428">
    <property type="term" value="P:isoleucyl-tRNA aminoacylation"/>
    <property type="evidence" value="ECO:0007669"/>
    <property type="project" value="TreeGrafter"/>
</dbReference>
<dbReference type="Gene3D" id="3.90.740.10">
    <property type="entry name" value="Valyl/Leucyl/Isoleucyl-tRNA synthetase, editing domain"/>
    <property type="match status" value="1"/>
</dbReference>
<dbReference type="GO" id="GO:0004822">
    <property type="term" value="F:isoleucine-tRNA ligase activity"/>
    <property type="evidence" value="ECO:0007669"/>
    <property type="project" value="TreeGrafter"/>
</dbReference>
<reference evidence="7" key="1">
    <citation type="journal article" date="2014" name="Front. Microbiol.">
        <title>High frequency of phylogenetically diverse reductive dehalogenase-homologous genes in deep subseafloor sedimentary metagenomes.</title>
        <authorList>
            <person name="Kawai M."/>
            <person name="Futagami T."/>
            <person name="Toyoda A."/>
            <person name="Takaki Y."/>
            <person name="Nishi S."/>
            <person name="Hori S."/>
            <person name="Arai W."/>
            <person name="Tsubouchi T."/>
            <person name="Morono Y."/>
            <person name="Uchiyama I."/>
            <person name="Ito T."/>
            <person name="Fujiyama A."/>
            <person name="Inagaki F."/>
            <person name="Takami H."/>
        </authorList>
    </citation>
    <scope>NUCLEOTIDE SEQUENCE</scope>
    <source>
        <strain evidence="7">Expedition CK06-06</strain>
    </source>
</reference>
<feature type="non-terminal residue" evidence="7">
    <location>
        <position position="1"/>
    </location>
</feature>
<keyword evidence="4" id="KW-0648">Protein biosynthesis</keyword>
<accession>X1M966</accession>
<dbReference type="AlphaFoldDB" id="X1M966"/>
<dbReference type="EMBL" id="BARV01009292">
    <property type="protein sequence ID" value="GAI14636.1"/>
    <property type="molecule type" value="Genomic_DNA"/>
</dbReference>
<evidence type="ECO:0000256" key="1">
    <source>
        <dbReference type="ARBA" id="ARBA00022598"/>
    </source>
</evidence>
<dbReference type="GO" id="GO:0005829">
    <property type="term" value="C:cytosol"/>
    <property type="evidence" value="ECO:0007669"/>
    <property type="project" value="TreeGrafter"/>
</dbReference>
<keyword evidence="2" id="KW-0547">Nucleotide-binding</keyword>
<organism evidence="7">
    <name type="scientific">marine sediment metagenome</name>
    <dbReference type="NCBI Taxonomy" id="412755"/>
    <lineage>
        <taxon>unclassified sequences</taxon>
        <taxon>metagenomes</taxon>
        <taxon>ecological metagenomes</taxon>
    </lineage>
</organism>
<protein>
    <submittedName>
        <fullName evidence="7">Uncharacterized protein</fullName>
    </submittedName>
</protein>
<dbReference type="SUPFAM" id="SSF52374">
    <property type="entry name" value="Nucleotidylyl transferase"/>
    <property type="match status" value="1"/>
</dbReference>
<name>X1M966_9ZZZZ</name>
<dbReference type="InterPro" id="IPR009008">
    <property type="entry name" value="Val/Leu/Ile-tRNA-synth_edit"/>
</dbReference>
<dbReference type="GO" id="GO:0005524">
    <property type="term" value="F:ATP binding"/>
    <property type="evidence" value="ECO:0007669"/>
    <property type="project" value="UniProtKB-KW"/>
</dbReference>
<evidence type="ECO:0000256" key="4">
    <source>
        <dbReference type="ARBA" id="ARBA00022917"/>
    </source>
</evidence>
<evidence type="ECO:0000256" key="5">
    <source>
        <dbReference type="ARBA" id="ARBA00023146"/>
    </source>
</evidence>
<dbReference type="InterPro" id="IPR050081">
    <property type="entry name" value="Ile-tRNA_ligase"/>
</dbReference>
<keyword evidence="5" id="KW-0030">Aminoacyl-tRNA synthetase</keyword>
<proteinExistence type="predicted"/>
<dbReference type="GO" id="GO:0002161">
    <property type="term" value="F:aminoacyl-tRNA deacylase activity"/>
    <property type="evidence" value="ECO:0007669"/>
    <property type="project" value="InterPro"/>
</dbReference>
<comment type="caution">
    <text evidence="7">The sequence shown here is derived from an EMBL/GenBank/DDBJ whole genome shotgun (WGS) entry which is preliminary data.</text>
</comment>
<evidence type="ECO:0000256" key="6">
    <source>
        <dbReference type="SAM" id="MobiDB-lite"/>
    </source>
</evidence>
<dbReference type="PANTHER" id="PTHR42765:SF1">
    <property type="entry name" value="ISOLEUCINE--TRNA LIGASE, MITOCHONDRIAL"/>
    <property type="match status" value="1"/>
</dbReference>
<evidence type="ECO:0000256" key="2">
    <source>
        <dbReference type="ARBA" id="ARBA00022741"/>
    </source>
</evidence>
<dbReference type="PANTHER" id="PTHR42765">
    <property type="entry name" value="SOLEUCYL-TRNA SYNTHETASE"/>
    <property type="match status" value="1"/>
</dbReference>
<feature type="compositionally biased region" description="Polar residues" evidence="6">
    <location>
        <begin position="205"/>
        <end position="215"/>
    </location>
</feature>
<evidence type="ECO:0000256" key="3">
    <source>
        <dbReference type="ARBA" id="ARBA00022840"/>
    </source>
</evidence>